<gene>
    <name evidence="1" type="ORF">E2C01_025223</name>
</gene>
<proteinExistence type="predicted"/>
<dbReference type="AlphaFoldDB" id="A0A5B7EFX5"/>
<accession>A0A5B7EFX5</accession>
<dbReference type="Proteomes" id="UP000324222">
    <property type="component" value="Unassembled WGS sequence"/>
</dbReference>
<reference evidence="1 2" key="1">
    <citation type="submission" date="2019-05" db="EMBL/GenBank/DDBJ databases">
        <title>Another draft genome of Portunus trituberculatus and its Hox gene families provides insights of decapod evolution.</title>
        <authorList>
            <person name="Jeong J.-H."/>
            <person name="Song I."/>
            <person name="Kim S."/>
            <person name="Choi T."/>
            <person name="Kim D."/>
            <person name="Ryu S."/>
            <person name="Kim W."/>
        </authorList>
    </citation>
    <scope>NUCLEOTIDE SEQUENCE [LARGE SCALE GENOMIC DNA]</scope>
    <source>
        <tissue evidence="1">Muscle</tissue>
    </source>
</reference>
<evidence type="ECO:0000313" key="1">
    <source>
        <dbReference type="EMBL" id="MPC31923.1"/>
    </source>
</evidence>
<organism evidence="1 2">
    <name type="scientific">Portunus trituberculatus</name>
    <name type="common">Swimming crab</name>
    <name type="synonym">Neptunus trituberculatus</name>
    <dbReference type="NCBI Taxonomy" id="210409"/>
    <lineage>
        <taxon>Eukaryota</taxon>
        <taxon>Metazoa</taxon>
        <taxon>Ecdysozoa</taxon>
        <taxon>Arthropoda</taxon>
        <taxon>Crustacea</taxon>
        <taxon>Multicrustacea</taxon>
        <taxon>Malacostraca</taxon>
        <taxon>Eumalacostraca</taxon>
        <taxon>Eucarida</taxon>
        <taxon>Decapoda</taxon>
        <taxon>Pleocyemata</taxon>
        <taxon>Brachyura</taxon>
        <taxon>Eubrachyura</taxon>
        <taxon>Portunoidea</taxon>
        <taxon>Portunidae</taxon>
        <taxon>Portuninae</taxon>
        <taxon>Portunus</taxon>
    </lineage>
</organism>
<evidence type="ECO:0000313" key="2">
    <source>
        <dbReference type="Proteomes" id="UP000324222"/>
    </source>
</evidence>
<dbReference type="EMBL" id="VSRR010002529">
    <property type="protein sequence ID" value="MPC31923.1"/>
    <property type="molecule type" value="Genomic_DNA"/>
</dbReference>
<protein>
    <submittedName>
        <fullName evidence="1">Uncharacterized protein</fullName>
    </submittedName>
</protein>
<keyword evidence="2" id="KW-1185">Reference proteome</keyword>
<name>A0A5B7EFX5_PORTR</name>
<comment type="caution">
    <text evidence="1">The sequence shown here is derived from an EMBL/GenBank/DDBJ whole genome shotgun (WGS) entry which is preliminary data.</text>
</comment>
<sequence length="63" mass="6931">MRFSRGEVVLHRLKIRSKTANVADVNVEKVEGGVKAFVVVTEKEASELGTFLVTLPEGDSEAW</sequence>